<dbReference type="AlphaFoldDB" id="A0A917HTW4"/>
<keyword evidence="2" id="KW-1185">Reference proteome</keyword>
<dbReference type="Proteomes" id="UP000660862">
    <property type="component" value="Unassembled WGS sequence"/>
</dbReference>
<protein>
    <submittedName>
        <fullName evidence="1">Uncharacterized protein</fullName>
    </submittedName>
</protein>
<comment type="caution">
    <text evidence="1">The sequence shown here is derived from an EMBL/GenBank/DDBJ whole genome shotgun (WGS) entry which is preliminary data.</text>
</comment>
<evidence type="ECO:0000313" key="2">
    <source>
        <dbReference type="Proteomes" id="UP000660862"/>
    </source>
</evidence>
<organism evidence="1 2">
    <name type="scientific">Parapedobacter pyrenivorans</name>
    <dbReference type="NCBI Taxonomy" id="1305674"/>
    <lineage>
        <taxon>Bacteria</taxon>
        <taxon>Pseudomonadati</taxon>
        <taxon>Bacteroidota</taxon>
        <taxon>Sphingobacteriia</taxon>
        <taxon>Sphingobacteriales</taxon>
        <taxon>Sphingobacteriaceae</taxon>
        <taxon>Parapedobacter</taxon>
    </lineage>
</organism>
<sequence length="290" mass="33442">MIIQQGTLEKLRELINEATEYRSGPKLVEFFRDLGFNDTYGQGFPSRWVYTQERLNKLNGTPELDKCIRKLFSPVNFIGRFQELDNHIKGFNDYLSFDNWLIIRNGKEITFKKTTDDYFNEVVSQNAKEDLKEETFLKKEFSDINLEKLNLEGPMTNVLKERVTEIENCLASSSPLSVIFLSGSTLEGILLGVAIKYPKEFNTSESSPKDKEGKTKPFHEWTLNNFIDAASEIGVLKEDVKKFSHSLRGFRNYIHPFQQLHSNFSPDIHTAKICSQVLKAAIHQISKFKL</sequence>
<evidence type="ECO:0000313" key="1">
    <source>
        <dbReference type="EMBL" id="GGG89948.1"/>
    </source>
</evidence>
<name>A0A917HTW4_9SPHI</name>
<dbReference type="RefSeq" id="WP_188506416.1">
    <property type="nucleotide sequence ID" value="NZ_BMER01000002.1"/>
</dbReference>
<dbReference type="EMBL" id="BMER01000002">
    <property type="protein sequence ID" value="GGG89948.1"/>
    <property type="molecule type" value="Genomic_DNA"/>
</dbReference>
<reference evidence="1" key="2">
    <citation type="submission" date="2020-09" db="EMBL/GenBank/DDBJ databases">
        <authorList>
            <person name="Sun Q."/>
            <person name="Zhou Y."/>
        </authorList>
    </citation>
    <scope>NUCLEOTIDE SEQUENCE</scope>
    <source>
        <strain evidence="1">CGMCC 1.12195</strain>
    </source>
</reference>
<accession>A0A917HTW4</accession>
<proteinExistence type="predicted"/>
<gene>
    <name evidence="1" type="ORF">GCM10007415_25330</name>
</gene>
<reference evidence="1" key="1">
    <citation type="journal article" date="2014" name="Int. J. Syst. Evol. Microbiol.">
        <title>Complete genome sequence of Corynebacterium casei LMG S-19264T (=DSM 44701T), isolated from a smear-ripened cheese.</title>
        <authorList>
            <consortium name="US DOE Joint Genome Institute (JGI-PGF)"/>
            <person name="Walter F."/>
            <person name="Albersmeier A."/>
            <person name="Kalinowski J."/>
            <person name="Ruckert C."/>
        </authorList>
    </citation>
    <scope>NUCLEOTIDE SEQUENCE</scope>
    <source>
        <strain evidence="1">CGMCC 1.12195</strain>
    </source>
</reference>